<dbReference type="AlphaFoldDB" id="A0A9E9LK73"/>
<accession>A0A9E9LK73</accession>
<dbReference type="RefSeq" id="WP_269263738.1">
    <property type="nucleotide sequence ID" value="NZ_CP098248.1"/>
</dbReference>
<dbReference type="Proteomes" id="UP001164819">
    <property type="component" value="Chromosome"/>
</dbReference>
<keyword evidence="3" id="KW-1185">Reference proteome</keyword>
<evidence type="ECO:0000313" key="1">
    <source>
        <dbReference type="EMBL" id="WAV90512.1"/>
    </source>
</evidence>
<dbReference type="EMBL" id="CP098251">
    <property type="protein sequence ID" value="WAV90512.1"/>
    <property type="molecule type" value="Genomic_DNA"/>
</dbReference>
<proteinExistence type="predicted"/>
<evidence type="ECO:0000313" key="2">
    <source>
        <dbReference type="EMBL" id="WAV96261.1"/>
    </source>
</evidence>
<name>A0A9E9LK73_9BURK</name>
<dbReference type="EMBL" id="CP098248">
    <property type="protein sequence ID" value="WAV96261.1"/>
    <property type="molecule type" value="Genomic_DNA"/>
</dbReference>
<organism evidence="1">
    <name type="scientific">Oxalobacter aliiformigenes</name>
    <dbReference type="NCBI Taxonomy" id="2946593"/>
    <lineage>
        <taxon>Bacteria</taxon>
        <taxon>Pseudomonadati</taxon>
        <taxon>Pseudomonadota</taxon>
        <taxon>Betaproteobacteria</taxon>
        <taxon>Burkholderiales</taxon>
        <taxon>Oxalobacteraceae</taxon>
        <taxon>Oxalobacter</taxon>
    </lineage>
</organism>
<reference evidence="1" key="2">
    <citation type="journal article" date="2022" name="Front. Microbiol.">
        <title>New perspectives on an old grouping: The genomic and phenotypic variability of Oxalobacter formigenes and the implications for calcium oxalate stone prevention.</title>
        <authorList>
            <person name="Chmiel J.A."/>
            <person name="Carr C."/>
            <person name="Stuivenberg G.A."/>
            <person name="Venema R."/>
            <person name="Chanyi R.M."/>
            <person name="Al K.F."/>
            <person name="Giguere D."/>
            <person name="Say H."/>
            <person name="Akouris P.P."/>
            <person name="Dominguez Romero S.A."/>
            <person name="Kwong A."/>
            <person name="Tai V."/>
            <person name="Koval S.F."/>
            <person name="Razvi H."/>
            <person name="Bjazevic J."/>
            <person name="Burton J.P."/>
        </authorList>
    </citation>
    <scope>NUCLEOTIDE SEQUENCE</scope>
    <source>
        <strain evidence="1">OxK</strain>
    </source>
</reference>
<evidence type="ECO:0000313" key="3">
    <source>
        <dbReference type="Proteomes" id="UP001164794"/>
    </source>
</evidence>
<reference evidence="2" key="1">
    <citation type="journal article" date="2022" name="Front. Microbiol.">
        <title>New perspectives on an old grouping: The genomic and phenotypic variability of Oxalobacter formigenes and the implications for calcium oxalate stone prevention.</title>
        <authorList>
            <person name="Chmiel J.A."/>
            <person name="Carr C."/>
            <person name="Stuivenberg G.A."/>
            <person name="Venema R."/>
            <person name="Chanyi R.M."/>
            <person name="Al K.F."/>
            <person name="Giguere D."/>
            <person name="Say H."/>
            <person name="Akouris P.P."/>
            <person name="Dominguez Romero S.A."/>
            <person name="Kwong A."/>
            <person name="Tai V."/>
            <person name="Koval S.F."/>
            <person name="Razvi H."/>
            <person name="Bjazevic J."/>
            <person name="Burton J.P."/>
        </authorList>
    </citation>
    <scope>NUCLEOTIDE SEQUENCE</scope>
    <source>
        <strain evidence="2">HOxNP-1</strain>
    </source>
</reference>
<dbReference type="Proteomes" id="UP001164794">
    <property type="component" value="Chromosome"/>
</dbReference>
<protein>
    <submittedName>
        <fullName evidence="1">Uncharacterized protein</fullName>
    </submittedName>
</protein>
<sequence>MNRIQKEVQALLLDSRGKLPPALVDEDIIAEALAMRETIGEDYAMTYLQFKGMSPEKAAEVLKTPPFMH</sequence>
<gene>
    <name evidence="2" type="ORF">NB645_05240</name>
    <name evidence="1" type="ORF">NB646_06460</name>
</gene>